<sequence>MKTKDLTDEVRNASDFERVVERCKTEFMEEDFTQYLEELIKQHGISKKNLIIRANIERGYAYQIIRGERAPSRDKLLQIAIGLSATLEETQTLLKLGGKSELYSRVKRDAAILFCLEKGYSIIDTQIFLSDRNLPLLKE</sequence>
<comment type="caution">
    <text evidence="2">The sequence shown here is derived from an EMBL/GenBank/DDBJ whole genome shotgun (WGS) entry which is preliminary data.</text>
</comment>
<feature type="domain" description="HTH cro/C1-type" evidence="1">
    <location>
        <begin position="36"/>
        <end position="90"/>
    </location>
</feature>
<dbReference type="SUPFAM" id="SSF47413">
    <property type="entry name" value="lambda repressor-like DNA-binding domains"/>
    <property type="match status" value="1"/>
</dbReference>
<dbReference type="AlphaFoldDB" id="A0A644XCW9"/>
<organism evidence="2">
    <name type="scientific">bioreactor metagenome</name>
    <dbReference type="NCBI Taxonomy" id="1076179"/>
    <lineage>
        <taxon>unclassified sequences</taxon>
        <taxon>metagenomes</taxon>
        <taxon>ecological metagenomes</taxon>
    </lineage>
</organism>
<dbReference type="EMBL" id="VSSQ01002216">
    <property type="protein sequence ID" value="MPM14045.1"/>
    <property type="molecule type" value="Genomic_DNA"/>
</dbReference>
<gene>
    <name evidence="2" type="ORF">SDC9_60405</name>
</gene>
<dbReference type="GO" id="GO:0003677">
    <property type="term" value="F:DNA binding"/>
    <property type="evidence" value="ECO:0007669"/>
    <property type="project" value="InterPro"/>
</dbReference>
<dbReference type="PROSITE" id="PS50943">
    <property type="entry name" value="HTH_CROC1"/>
    <property type="match status" value="1"/>
</dbReference>
<protein>
    <recommendedName>
        <fullName evidence="1">HTH cro/C1-type domain-containing protein</fullName>
    </recommendedName>
</protein>
<evidence type="ECO:0000313" key="2">
    <source>
        <dbReference type="EMBL" id="MPM14045.1"/>
    </source>
</evidence>
<dbReference type="Gene3D" id="1.10.260.40">
    <property type="entry name" value="lambda repressor-like DNA-binding domains"/>
    <property type="match status" value="1"/>
</dbReference>
<reference evidence="2" key="1">
    <citation type="submission" date="2019-08" db="EMBL/GenBank/DDBJ databases">
        <authorList>
            <person name="Kucharzyk K."/>
            <person name="Murdoch R.W."/>
            <person name="Higgins S."/>
            <person name="Loffler F."/>
        </authorList>
    </citation>
    <scope>NUCLEOTIDE SEQUENCE</scope>
</reference>
<dbReference type="InterPro" id="IPR001387">
    <property type="entry name" value="Cro/C1-type_HTH"/>
</dbReference>
<dbReference type="CDD" id="cd00093">
    <property type="entry name" value="HTH_XRE"/>
    <property type="match status" value="1"/>
</dbReference>
<name>A0A644XCW9_9ZZZZ</name>
<dbReference type="InterPro" id="IPR010982">
    <property type="entry name" value="Lambda_DNA-bd_dom_sf"/>
</dbReference>
<evidence type="ECO:0000259" key="1">
    <source>
        <dbReference type="PROSITE" id="PS50943"/>
    </source>
</evidence>
<proteinExistence type="predicted"/>
<accession>A0A644XCW9</accession>